<dbReference type="EMBL" id="AMRM01000004">
    <property type="protein sequence ID" value="EKF20100.1"/>
    <property type="molecule type" value="Genomic_DNA"/>
</dbReference>
<evidence type="ECO:0000259" key="1">
    <source>
        <dbReference type="Pfam" id="PF11706"/>
    </source>
</evidence>
<dbReference type="eggNOG" id="COG5516">
    <property type="taxonomic scope" value="Bacteria"/>
</dbReference>
<dbReference type="InterPro" id="IPR021005">
    <property type="entry name" value="Znf_CGNR"/>
</dbReference>
<accession>K2MHB2</accession>
<protein>
    <recommendedName>
        <fullName evidence="1">Zinc finger CGNR domain-containing protein</fullName>
    </recommendedName>
</protein>
<keyword evidence="3" id="KW-1185">Reference proteome</keyword>
<evidence type="ECO:0000313" key="3">
    <source>
        <dbReference type="Proteomes" id="UP000006786"/>
    </source>
</evidence>
<feature type="domain" description="Zinc finger CGNR" evidence="1">
    <location>
        <begin position="131"/>
        <end position="172"/>
    </location>
</feature>
<dbReference type="RefSeq" id="WP_008594861.1">
    <property type="nucleotide sequence ID" value="NZ_AMRM01000004.1"/>
</dbReference>
<name>K2MHB2_9HYPH</name>
<dbReference type="PANTHER" id="PTHR35525:SF3">
    <property type="entry name" value="BLL6575 PROTEIN"/>
    <property type="match status" value="1"/>
</dbReference>
<dbReference type="InterPro" id="IPR023286">
    <property type="entry name" value="ABATE_dom_sf"/>
</dbReference>
<dbReference type="PANTHER" id="PTHR35525">
    <property type="entry name" value="BLL6575 PROTEIN"/>
    <property type="match status" value="1"/>
</dbReference>
<dbReference type="Pfam" id="PF11706">
    <property type="entry name" value="zf-CGNR"/>
    <property type="match status" value="1"/>
</dbReference>
<organism evidence="2 3">
    <name type="scientific">Nitratireductor pacificus pht-3B</name>
    <dbReference type="NCBI Taxonomy" id="391937"/>
    <lineage>
        <taxon>Bacteria</taxon>
        <taxon>Pseudomonadati</taxon>
        <taxon>Pseudomonadota</taxon>
        <taxon>Alphaproteobacteria</taxon>
        <taxon>Hyphomicrobiales</taxon>
        <taxon>Phyllobacteriaceae</taxon>
        <taxon>Nitratireductor</taxon>
    </lineage>
</organism>
<dbReference type="Proteomes" id="UP000006786">
    <property type="component" value="Unassembled WGS sequence"/>
</dbReference>
<sequence>MAAVLVNLAMEGSAGGRPYAGLRDDALAEAFCVDLSDGMRRRLLSVKDAGARLFAVAGALRPVFEADDDGAAAAILNRLMCDYAARPCLFVDSGQPYHLHFLGDGETDVEALAAELAVSLALLMDAFARRRFGVCHARTCDRVYVDVTRNGSRLYCSDACSARMKMAEYRARSRGKRKTL</sequence>
<gene>
    <name evidence="2" type="ORF">NA2_04901</name>
</gene>
<dbReference type="Gene3D" id="1.10.3300.10">
    <property type="entry name" value="Jann2411-like domain"/>
    <property type="match status" value="1"/>
</dbReference>
<dbReference type="PATRIC" id="fig|391937.3.peg.1011"/>
<dbReference type="OrthoDB" id="3531194at2"/>
<dbReference type="AlphaFoldDB" id="K2MHB2"/>
<reference evidence="2 3" key="1">
    <citation type="journal article" date="2012" name="J. Bacteriol.">
        <title>Genome Sequence of Nitratireductor pacificus Type Strain pht-3B.</title>
        <authorList>
            <person name="Lai Q."/>
            <person name="Li G."/>
            <person name="Shao Z."/>
        </authorList>
    </citation>
    <scope>NUCLEOTIDE SEQUENCE [LARGE SCALE GENOMIC DNA]</scope>
    <source>
        <strain evidence="3">pht-3B</strain>
    </source>
</reference>
<dbReference type="InterPro" id="IPR010852">
    <property type="entry name" value="ABATE"/>
</dbReference>
<proteinExistence type="predicted"/>
<dbReference type="STRING" id="391937.NA2_04901"/>
<dbReference type="SUPFAM" id="SSF160904">
    <property type="entry name" value="Jann2411-like"/>
    <property type="match status" value="1"/>
</dbReference>
<comment type="caution">
    <text evidence="2">The sequence shown here is derived from an EMBL/GenBank/DDBJ whole genome shotgun (WGS) entry which is preliminary data.</text>
</comment>
<evidence type="ECO:0000313" key="2">
    <source>
        <dbReference type="EMBL" id="EKF20100.1"/>
    </source>
</evidence>